<dbReference type="RefSeq" id="XP_007711709.1">
    <property type="nucleotide sequence ID" value="XM_007713519.1"/>
</dbReference>
<proteinExistence type="predicted"/>
<name>W6Y7U2_COCC2</name>
<accession>W6Y7U2</accession>
<dbReference type="KEGG" id="bze:COCCADRAFT_94617"/>
<evidence type="ECO:0000313" key="1">
    <source>
        <dbReference type="EMBL" id="EUC34013.1"/>
    </source>
</evidence>
<reference evidence="1 2" key="1">
    <citation type="journal article" date="2013" name="PLoS Genet.">
        <title>Comparative genome structure, secondary metabolite, and effector coding capacity across Cochliobolus pathogens.</title>
        <authorList>
            <person name="Condon B.J."/>
            <person name="Leng Y."/>
            <person name="Wu D."/>
            <person name="Bushley K.E."/>
            <person name="Ohm R.A."/>
            <person name="Otillar R."/>
            <person name="Martin J."/>
            <person name="Schackwitz W."/>
            <person name="Grimwood J."/>
            <person name="MohdZainudin N."/>
            <person name="Xue C."/>
            <person name="Wang R."/>
            <person name="Manning V.A."/>
            <person name="Dhillon B."/>
            <person name="Tu Z.J."/>
            <person name="Steffenson B.J."/>
            <person name="Salamov A."/>
            <person name="Sun H."/>
            <person name="Lowry S."/>
            <person name="LaButti K."/>
            <person name="Han J."/>
            <person name="Copeland A."/>
            <person name="Lindquist E."/>
            <person name="Barry K."/>
            <person name="Schmutz J."/>
            <person name="Baker S.E."/>
            <person name="Ciuffetti L.M."/>
            <person name="Grigoriev I.V."/>
            <person name="Zhong S."/>
            <person name="Turgeon B.G."/>
        </authorList>
    </citation>
    <scope>NUCLEOTIDE SEQUENCE [LARGE SCALE GENOMIC DNA]</scope>
    <source>
        <strain evidence="1 2">26-R-13</strain>
    </source>
</reference>
<dbReference type="AlphaFoldDB" id="W6Y7U2"/>
<keyword evidence="2" id="KW-1185">Reference proteome</keyword>
<organism evidence="1 2">
    <name type="scientific">Cochliobolus carbonum (strain 26-R-13)</name>
    <name type="common">Maize leaf spot fungus</name>
    <name type="synonym">Bipolaris zeicola</name>
    <dbReference type="NCBI Taxonomy" id="930089"/>
    <lineage>
        <taxon>Eukaryota</taxon>
        <taxon>Fungi</taxon>
        <taxon>Dikarya</taxon>
        <taxon>Ascomycota</taxon>
        <taxon>Pezizomycotina</taxon>
        <taxon>Dothideomycetes</taxon>
        <taxon>Pleosporomycetidae</taxon>
        <taxon>Pleosporales</taxon>
        <taxon>Pleosporineae</taxon>
        <taxon>Pleosporaceae</taxon>
        <taxon>Bipolaris</taxon>
    </lineage>
</organism>
<dbReference type="GeneID" id="19153785"/>
<dbReference type="Proteomes" id="UP000053841">
    <property type="component" value="Unassembled WGS sequence"/>
</dbReference>
<protein>
    <submittedName>
        <fullName evidence="1">Uncharacterized protein</fullName>
    </submittedName>
</protein>
<dbReference type="HOGENOM" id="CLU_2996220_0_0_1"/>
<sequence>MSSGPEQPFLAFCISTASAFTPFGTVACVRNIPLGLIWFDLWKRCEFGVRVSHMGYP</sequence>
<gene>
    <name evidence="1" type="ORF">COCCADRAFT_94617</name>
</gene>
<evidence type="ECO:0000313" key="2">
    <source>
        <dbReference type="Proteomes" id="UP000053841"/>
    </source>
</evidence>
<dbReference type="EMBL" id="KI964599">
    <property type="protein sequence ID" value="EUC34013.1"/>
    <property type="molecule type" value="Genomic_DNA"/>
</dbReference>